<proteinExistence type="predicted"/>
<evidence type="ECO:0008006" key="3">
    <source>
        <dbReference type="Google" id="ProtNLM"/>
    </source>
</evidence>
<dbReference type="InterPro" id="IPR034660">
    <property type="entry name" value="DinB/YfiT-like"/>
</dbReference>
<dbReference type="SUPFAM" id="SSF109854">
    <property type="entry name" value="DinB/YfiT-like putative metalloenzymes"/>
    <property type="match status" value="1"/>
</dbReference>
<sequence>MPAKTKDQLLDVAEKEFSRLEGLIGGIPEKPALVKDEEDASIKDVIAHRAHWIGLFLSWYADGRAGKRVHFPAEGYKWNELKRYNADLRARQAGIGWEEARKLLADRHLALITFIQEHSDTDLYGAPMQGANNDWAPGRWAEAAGPSHYRSATKYIRSRLKALSDGQPAE</sequence>
<comment type="caution">
    <text evidence="1">The sequence shown here is derived from an EMBL/GenBank/DDBJ whole genome shotgun (WGS) entry which is preliminary data.</text>
</comment>
<reference evidence="1 2" key="1">
    <citation type="submission" date="2014-06" db="EMBL/GenBank/DDBJ databases">
        <title>Rhizobium pelagicum/R2-400B4.</title>
        <authorList>
            <person name="Kimes N.E."/>
            <person name="Lopez-Perez M."/>
        </authorList>
    </citation>
    <scope>NUCLEOTIDE SEQUENCE [LARGE SCALE GENOMIC DNA]</scope>
    <source>
        <strain evidence="1 2">R2-400B4</strain>
    </source>
</reference>
<dbReference type="Gene3D" id="1.20.120.450">
    <property type="entry name" value="dinb family like domain"/>
    <property type="match status" value="1"/>
</dbReference>
<dbReference type="EMBL" id="JOKJ01000030">
    <property type="protein sequence ID" value="KEQ03784.1"/>
    <property type="molecule type" value="Genomic_DNA"/>
</dbReference>
<dbReference type="RefSeq" id="WP_037166686.1">
    <property type="nucleotide sequence ID" value="NZ_CAJXID010000030.1"/>
</dbReference>
<keyword evidence="2" id="KW-1185">Reference proteome</keyword>
<name>A0A922P111_9HYPH</name>
<dbReference type="PANTHER" id="PTHR40658:SF4">
    <property type="entry name" value="HYPOTHETICAL CYTOSOLIC PROTEIN"/>
    <property type="match status" value="1"/>
</dbReference>
<dbReference type="OrthoDB" id="5347938at2"/>
<organism evidence="1 2">
    <name type="scientific">Pseudorhizobium pelagicum</name>
    <dbReference type="NCBI Taxonomy" id="1509405"/>
    <lineage>
        <taxon>Bacteria</taxon>
        <taxon>Pseudomonadati</taxon>
        <taxon>Pseudomonadota</taxon>
        <taxon>Alphaproteobacteria</taxon>
        <taxon>Hyphomicrobiales</taxon>
        <taxon>Rhizobiaceae</taxon>
        <taxon>Rhizobium/Agrobacterium group</taxon>
        <taxon>Pseudorhizobium</taxon>
    </lineage>
</organism>
<dbReference type="Proteomes" id="UP000052167">
    <property type="component" value="Unassembled WGS sequence"/>
</dbReference>
<evidence type="ECO:0000313" key="2">
    <source>
        <dbReference type="Proteomes" id="UP000052167"/>
    </source>
</evidence>
<accession>A0A922P111</accession>
<dbReference type="PANTHER" id="PTHR40658">
    <property type="match status" value="1"/>
</dbReference>
<gene>
    <name evidence="1" type="ORF">GV68_16325</name>
</gene>
<dbReference type="InterPro" id="IPR012550">
    <property type="entry name" value="DUF1706"/>
</dbReference>
<dbReference type="AlphaFoldDB" id="A0A922P111"/>
<evidence type="ECO:0000313" key="1">
    <source>
        <dbReference type="EMBL" id="KEQ03784.1"/>
    </source>
</evidence>
<protein>
    <recommendedName>
        <fullName evidence="3">DfsB family protein</fullName>
    </recommendedName>
</protein>
<dbReference type="Pfam" id="PF08020">
    <property type="entry name" value="DUF1706"/>
    <property type="match status" value="1"/>
</dbReference>